<reference evidence="1" key="1">
    <citation type="submission" date="2018-05" db="EMBL/GenBank/DDBJ databases">
        <authorList>
            <person name="Lanie J.A."/>
            <person name="Ng W.-L."/>
            <person name="Kazmierczak K.M."/>
            <person name="Andrzejewski T.M."/>
            <person name="Davidsen T.M."/>
            <person name="Wayne K.J."/>
            <person name="Tettelin H."/>
            <person name="Glass J.I."/>
            <person name="Rusch D."/>
            <person name="Podicherti R."/>
            <person name="Tsui H.-C.T."/>
            <person name="Winkler M.E."/>
        </authorList>
    </citation>
    <scope>NUCLEOTIDE SEQUENCE</scope>
</reference>
<name>A0A381RHC3_9ZZZZ</name>
<accession>A0A381RHC3</accession>
<proteinExistence type="predicted"/>
<organism evidence="1">
    <name type="scientific">marine metagenome</name>
    <dbReference type="NCBI Taxonomy" id="408172"/>
    <lineage>
        <taxon>unclassified sequences</taxon>
        <taxon>metagenomes</taxon>
        <taxon>ecological metagenomes</taxon>
    </lineage>
</organism>
<gene>
    <name evidence="1" type="ORF">METZ01_LOCUS43665</name>
</gene>
<dbReference type="AlphaFoldDB" id="A0A381RHC3"/>
<sequence>MTEVITGPLWAARNWSAEAGEGSIHDDNTAAELGFRGGTVAGDVHMNQFPPVLLKIFGNEWFEHGNLSLSFKNATVDLEKVQVFAEVRETGCDSVRVWMEREDGLLVATGTAAVGDHSASELRKKDLRPCDPSELRILNRLRPGMSLGEYDVHTSPEKQFHRYDTNVMSDPLIWFREESPWGEPLGAPCTVMEYLWAYPMQGLAPHVGESVGLFGAIEIGFEEGPFLLNRDYRLVSRVVSVGQSPQTEYVWYETDAYDKQEKRVARLFMQSRAMKASSPEYSE</sequence>
<protein>
    <submittedName>
        <fullName evidence="1">Uncharacterized protein</fullName>
    </submittedName>
</protein>
<evidence type="ECO:0000313" key="1">
    <source>
        <dbReference type="EMBL" id="SUZ90811.1"/>
    </source>
</evidence>
<dbReference type="EMBL" id="UINC01001925">
    <property type="protein sequence ID" value="SUZ90811.1"/>
    <property type="molecule type" value="Genomic_DNA"/>
</dbReference>